<gene>
    <name evidence="1" type="ORF">NCS57_00708500</name>
</gene>
<sequence>MPSVVFPKLGDQPNSPFFKKLPPEIRKMIYTELFGYRHVHVLFHSSGHLKPEFSYTAEGAPPRRKIPGWAHWICQQGIKAPPHKHSEVHHEWYYLSASIIFTCKYAFEEGIPILYGSNSLSYSHTATYWAFVDVAGHYIDIITNLNFSLAFELDCHSLASYRDYTSPMLLLYWLVNLKASSLDCQIDMDPVDALLIKFAQEKVLADSPQFHFFLPNLARTSVEPELRGGVDNNKVEIHWRSDESYSPTQLARIQDTREMWDEDYISPG</sequence>
<proteinExistence type="predicted"/>
<keyword evidence="2" id="KW-1185">Reference proteome</keyword>
<evidence type="ECO:0000313" key="1">
    <source>
        <dbReference type="EMBL" id="KAI8668953.1"/>
    </source>
</evidence>
<organism evidence="1 2">
    <name type="scientific">Fusarium keratoplasticum</name>
    <dbReference type="NCBI Taxonomy" id="1328300"/>
    <lineage>
        <taxon>Eukaryota</taxon>
        <taxon>Fungi</taxon>
        <taxon>Dikarya</taxon>
        <taxon>Ascomycota</taxon>
        <taxon>Pezizomycotina</taxon>
        <taxon>Sordariomycetes</taxon>
        <taxon>Hypocreomycetidae</taxon>
        <taxon>Hypocreales</taxon>
        <taxon>Nectriaceae</taxon>
        <taxon>Fusarium</taxon>
        <taxon>Fusarium solani species complex</taxon>
    </lineage>
</organism>
<accession>A0ACC0QX89</accession>
<reference evidence="1" key="1">
    <citation type="submission" date="2022-06" db="EMBL/GenBank/DDBJ databases">
        <title>Fusarium solani species complex genomes reveal bases of compartmentalisation and animal pathogenesis.</title>
        <authorList>
            <person name="Tsai I.J."/>
        </authorList>
    </citation>
    <scope>NUCLEOTIDE SEQUENCE</scope>
    <source>
        <strain evidence="1">Fu6.1</strain>
    </source>
</reference>
<evidence type="ECO:0000313" key="2">
    <source>
        <dbReference type="Proteomes" id="UP001065298"/>
    </source>
</evidence>
<protein>
    <submittedName>
        <fullName evidence="1">Uncharacterized protein</fullName>
    </submittedName>
</protein>
<dbReference type="EMBL" id="CM046507">
    <property type="protein sequence ID" value="KAI8668953.1"/>
    <property type="molecule type" value="Genomic_DNA"/>
</dbReference>
<comment type="caution">
    <text evidence="1">The sequence shown here is derived from an EMBL/GenBank/DDBJ whole genome shotgun (WGS) entry which is preliminary data.</text>
</comment>
<name>A0ACC0QX89_9HYPO</name>
<dbReference type="Proteomes" id="UP001065298">
    <property type="component" value="Chromosome 5"/>
</dbReference>